<reference evidence="3" key="1">
    <citation type="submission" date="2021-02" db="EMBL/GenBank/DDBJ databases">
        <title>Infant gut strain persistence is associated with maternal origin, phylogeny, and functional potential including surface adhesion and iron acquisition.</title>
        <authorList>
            <person name="Lou Y.C."/>
        </authorList>
    </citation>
    <scope>NUCLEOTIDE SEQUENCE</scope>
    <source>
        <strain evidence="3">L2_039_000G1_dasL2_039_000G1_concoct_11</strain>
    </source>
</reference>
<dbReference type="SUPFAM" id="SSF69047">
    <property type="entry name" value="Hypothetical protein YjbJ"/>
    <property type="match status" value="1"/>
</dbReference>
<protein>
    <submittedName>
        <fullName evidence="3">CsbD family protein</fullName>
    </submittedName>
</protein>
<dbReference type="InterPro" id="IPR008462">
    <property type="entry name" value="CsbD"/>
</dbReference>
<dbReference type="Gene3D" id="1.10.1470.10">
    <property type="entry name" value="YjbJ"/>
    <property type="match status" value="1"/>
</dbReference>
<dbReference type="Proteomes" id="UP000727506">
    <property type="component" value="Unassembled WGS sequence"/>
</dbReference>
<dbReference type="EMBL" id="JAGZSV010000099">
    <property type="protein sequence ID" value="MBS6941016.1"/>
    <property type="molecule type" value="Genomic_DNA"/>
</dbReference>
<feature type="domain" description="CsbD-like" evidence="2">
    <location>
        <begin position="4"/>
        <end position="52"/>
    </location>
</feature>
<accession>A0A943V0L9</accession>
<dbReference type="AlphaFoldDB" id="A0A943V0L9"/>
<organism evidence="3 4">
    <name type="scientific">Slackia piriformis</name>
    <dbReference type="NCBI Taxonomy" id="626934"/>
    <lineage>
        <taxon>Bacteria</taxon>
        <taxon>Bacillati</taxon>
        <taxon>Actinomycetota</taxon>
        <taxon>Coriobacteriia</taxon>
        <taxon>Eggerthellales</taxon>
        <taxon>Eggerthellaceae</taxon>
        <taxon>Slackia</taxon>
    </lineage>
</organism>
<evidence type="ECO:0000256" key="1">
    <source>
        <dbReference type="ARBA" id="ARBA00009129"/>
    </source>
</evidence>
<comment type="similarity">
    <text evidence="1">Belongs to the UPF0337 (CsbD) family.</text>
</comment>
<name>A0A943V0L9_9ACTN</name>
<evidence type="ECO:0000313" key="3">
    <source>
        <dbReference type="EMBL" id="MBS6941016.1"/>
    </source>
</evidence>
<dbReference type="Pfam" id="PF05532">
    <property type="entry name" value="CsbD"/>
    <property type="match status" value="1"/>
</dbReference>
<evidence type="ECO:0000313" key="4">
    <source>
        <dbReference type="Proteomes" id="UP000727506"/>
    </source>
</evidence>
<comment type="caution">
    <text evidence="3">The sequence shown here is derived from an EMBL/GenBank/DDBJ whole genome shotgun (WGS) entry which is preliminary data.</text>
</comment>
<evidence type="ECO:0000259" key="2">
    <source>
        <dbReference type="Pfam" id="PF05532"/>
    </source>
</evidence>
<gene>
    <name evidence="3" type="ORF">KH142_05990</name>
</gene>
<proteinExistence type="inferred from homology"/>
<dbReference type="InterPro" id="IPR036629">
    <property type="entry name" value="YjbJ_sf"/>
</dbReference>
<sequence length="66" mass="6912">MQDKGFIDQVEGKAKEVAGKVTGDAGMEAEGFVDQAVGKAKEIASDVKDVAEEIGEKIEDALTEGK</sequence>